<evidence type="ECO:0000256" key="1">
    <source>
        <dbReference type="ARBA" id="ARBA00023267"/>
    </source>
</evidence>
<dbReference type="FunFam" id="2.40.50.100:FF:000003">
    <property type="entry name" value="Acetyl-CoA carboxylase biotin carboxyl carrier protein"/>
    <property type="match status" value="1"/>
</dbReference>
<feature type="non-terminal residue" evidence="3">
    <location>
        <position position="1"/>
    </location>
</feature>
<dbReference type="InterPro" id="IPR050709">
    <property type="entry name" value="Biotin_Carboxyl_Carrier/Decarb"/>
</dbReference>
<comment type="caution">
    <text evidence="3">The sequence shown here is derived from an EMBL/GenBank/DDBJ whole genome shotgun (WGS) entry which is preliminary data.</text>
</comment>
<feature type="domain" description="Lipoyl-binding" evidence="2">
    <location>
        <begin position="1"/>
        <end position="71"/>
    </location>
</feature>
<dbReference type="SUPFAM" id="SSF51230">
    <property type="entry name" value="Single hybrid motif"/>
    <property type="match status" value="1"/>
</dbReference>
<organism evidence="3">
    <name type="scientific">marine sediment metagenome</name>
    <dbReference type="NCBI Taxonomy" id="412755"/>
    <lineage>
        <taxon>unclassified sequences</taxon>
        <taxon>metagenomes</taxon>
        <taxon>ecological metagenomes</taxon>
    </lineage>
</organism>
<dbReference type="AlphaFoldDB" id="X1MS74"/>
<dbReference type="Pfam" id="PF00364">
    <property type="entry name" value="Biotin_lipoyl"/>
    <property type="match status" value="1"/>
</dbReference>
<dbReference type="CDD" id="cd06850">
    <property type="entry name" value="biotinyl_domain"/>
    <property type="match status" value="1"/>
</dbReference>
<evidence type="ECO:0000313" key="3">
    <source>
        <dbReference type="EMBL" id="GAI20881.1"/>
    </source>
</evidence>
<proteinExistence type="predicted"/>
<dbReference type="EMBL" id="BARV01017223">
    <property type="protein sequence ID" value="GAI20881.1"/>
    <property type="molecule type" value="Genomic_DNA"/>
</dbReference>
<dbReference type="Gene3D" id="2.40.50.100">
    <property type="match status" value="1"/>
</dbReference>
<dbReference type="PROSITE" id="PS50968">
    <property type="entry name" value="BIOTINYL_LIPOYL"/>
    <property type="match status" value="1"/>
</dbReference>
<sequence>TPLLAPMPGTIIRYLVNEGDEVKAGDGIVVLEAMKMENVLPTPEDGEIKAINFKPGDRVIWFSHDVAFLLLCCPAVRM</sequence>
<dbReference type="InterPro" id="IPR011053">
    <property type="entry name" value="Single_hybrid_motif"/>
</dbReference>
<dbReference type="PANTHER" id="PTHR45266:SF3">
    <property type="entry name" value="OXALOACETATE DECARBOXYLASE ALPHA CHAIN"/>
    <property type="match status" value="1"/>
</dbReference>
<accession>X1MS74</accession>
<evidence type="ECO:0000259" key="2">
    <source>
        <dbReference type="PROSITE" id="PS50968"/>
    </source>
</evidence>
<name>X1MS74_9ZZZZ</name>
<dbReference type="PANTHER" id="PTHR45266">
    <property type="entry name" value="OXALOACETATE DECARBOXYLASE ALPHA CHAIN"/>
    <property type="match status" value="1"/>
</dbReference>
<reference evidence="3" key="1">
    <citation type="journal article" date="2014" name="Front. Microbiol.">
        <title>High frequency of phylogenetically diverse reductive dehalogenase-homologous genes in deep subseafloor sedimentary metagenomes.</title>
        <authorList>
            <person name="Kawai M."/>
            <person name="Futagami T."/>
            <person name="Toyoda A."/>
            <person name="Takaki Y."/>
            <person name="Nishi S."/>
            <person name="Hori S."/>
            <person name="Arai W."/>
            <person name="Tsubouchi T."/>
            <person name="Morono Y."/>
            <person name="Uchiyama I."/>
            <person name="Ito T."/>
            <person name="Fujiyama A."/>
            <person name="Inagaki F."/>
            <person name="Takami H."/>
        </authorList>
    </citation>
    <scope>NUCLEOTIDE SEQUENCE</scope>
    <source>
        <strain evidence="3">Expedition CK06-06</strain>
    </source>
</reference>
<gene>
    <name evidence="3" type="ORF">S06H3_29402</name>
</gene>
<keyword evidence="1" id="KW-0092">Biotin</keyword>
<dbReference type="InterPro" id="IPR000089">
    <property type="entry name" value="Biotin_lipoyl"/>
</dbReference>
<protein>
    <recommendedName>
        <fullName evidence="2">Lipoyl-binding domain-containing protein</fullName>
    </recommendedName>
</protein>